<dbReference type="GO" id="GO:0006635">
    <property type="term" value="P:fatty acid beta-oxidation"/>
    <property type="evidence" value="ECO:0007669"/>
    <property type="project" value="TreeGrafter"/>
</dbReference>
<dbReference type="Pfam" id="PF00378">
    <property type="entry name" value="ECH_1"/>
    <property type="match status" value="1"/>
</dbReference>
<dbReference type="PANTHER" id="PTHR11941">
    <property type="entry name" value="ENOYL-COA HYDRATASE-RELATED"/>
    <property type="match status" value="1"/>
</dbReference>
<feature type="non-terminal residue" evidence="1">
    <location>
        <position position="77"/>
    </location>
</feature>
<dbReference type="STRING" id="46731.A0A3M6TCW8"/>
<organism evidence="1 2">
    <name type="scientific">Pocillopora damicornis</name>
    <name type="common">Cauliflower coral</name>
    <name type="synonym">Millepora damicornis</name>
    <dbReference type="NCBI Taxonomy" id="46731"/>
    <lineage>
        <taxon>Eukaryota</taxon>
        <taxon>Metazoa</taxon>
        <taxon>Cnidaria</taxon>
        <taxon>Anthozoa</taxon>
        <taxon>Hexacorallia</taxon>
        <taxon>Scleractinia</taxon>
        <taxon>Astrocoeniina</taxon>
        <taxon>Pocilloporidae</taxon>
        <taxon>Pocillopora</taxon>
    </lineage>
</organism>
<dbReference type="GO" id="GO:0003824">
    <property type="term" value="F:catalytic activity"/>
    <property type="evidence" value="ECO:0007669"/>
    <property type="project" value="UniProtKB-ARBA"/>
</dbReference>
<dbReference type="Gene3D" id="3.90.226.10">
    <property type="entry name" value="2-enoyl-CoA Hydratase, Chain A, domain 1"/>
    <property type="match status" value="1"/>
</dbReference>
<keyword evidence="2" id="KW-1185">Reference proteome</keyword>
<evidence type="ECO:0008006" key="3">
    <source>
        <dbReference type="Google" id="ProtNLM"/>
    </source>
</evidence>
<accession>A0A3M6TCW8</accession>
<dbReference type="Proteomes" id="UP000275408">
    <property type="component" value="Unassembled WGS sequence"/>
</dbReference>
<dbReference type="SUPFAM" id="SSF52096">
    <property type="entry name" value="ClpP/crotonase"/>
    <property type="match status" value="1"/>
</dbReference>
<protein>
    <recommendedName>
        <fullName evidence="3">Enoyl-CoA hydratase</fullName>
    </recommendedName>
</protein>
<evidence type="ECO:0000313" key="2">
    <source>
        <dbReference type="Proteomes" id="UP000275408"/>
    </source>
</evidence>
<reference evidence="1 2" key="1">
    <citation type="journal article" date="2018" name="Sci. Rep.">
        <title>Comparative analysis of the Pocillopora damicornis genome highlights role of immune system in coral evolution.</title>
        <authorList>
            <person name="Cunning R."/>
            <person name="Bay R.A."/>
            <person name="Gillette P."/>
            <person name="Baker A.C."/>
            <person name="Traylor-Knowles N."/>
        </authorList>
    </citation>
    <scope>NUCLEOTIDE SEQUENCE [LARGE SCALE GENOMIC DNA]</scope>
    <source>
        <strain evidence="1">RSMAS</strain>
        <tissue evidence="1">Whole animal</tissue>
    </source>
</reference>
<dbReference type="GO" id="GO:0005739">
    <property type="term" value="C:mitochondrion"/>
    <property type="evidence" value="ECO:0007669"/>
    <property type="project" value="TreeGrafter"/>
</dbReference>
<gene>
    <name evidence="1" type="ORF">pdam_00022902</name>
</gene>
<dbReference type="AlphaFoldDB" id="A0A3M6TCW8"/>
<evidence type="ECO:0000313" key="1">
    <source>
        <dbReference type="EMBL" id="RMX39242.1"/>
    </source>
</evidence>
<dbReference type="InterPro" id="IPR001753">
    <property type="entry name" value="Enoyl-CoA_hydra/iso"/>
</dbReference>
<proteinExistence type="predicted"/>
<name>A0A3M6TCW8_POCDA</name>
<dbReference type="InterPro" id="IPR029045">
    <property type="entry name" value="ClpP/crotonase-like_dom_sf"/>
</dbReference>
<dbReference type="EMBL" id="RCHS01003845">
    <property type="protein sequence ID" value="RMX39242.1"/>
    <property type="molecule type" value="Genomic_DNA"/>
</dbReference>
<comment type="caution">
    <text evidence="1">The sequence shown here is derived from an EMBL/GenBank/DDBJ whole genome shotgun (WGS) entry which is preliminary data.</text>
</comment>
<sequence length="77" mass="8479">MEMILTGDPISAEDAQKSGLVSKVFPAEELVNEAIKTASKTSSLSKIAAQIAKEAVNTGYEKDYILRKECFTQHFQQ</sequence>
<dbReference type="PANTHER" id="PTHR11941:SF54">
    <property type="entry name" value="ENOYL-COA HYDRATASE, MITOCHONDRIAL"/>
    <property type="match status" value="1"/>
</dbReference>